<dbReference type="Pfam" id="PF12698">
    <property type="entry name" value="ABC2_membrane_3"/>
    <property type="match status" value="1"/>
</dbReference>
<dbReference type="InterPro" id="IPR013525">
    <property type="entry name" value="ABC2_TM"/>
</dbReference>
<dbReference type="PANTHER" id="PTHR43471">
    <property type="entry name" value="ABC TRANSPORTER PERMEASE"/>
    <property type="match status" value="1"/>
</dbReference>
<feature type="transmembrane region" description="Helical" evidence="5">
    <location>
        <begin position="227"/>
        <end position="252"/>
    </location>
</feature>
<sequence>MAATRPYSPAHTIRTTAVREIQVLSRMKSIWVTVALLLAAIVGLIGFLSWQANKDADQDAAPVAVVGVPAAAFAGSPFDAREVGDRAEAEQLVRDGDVDTAIVAGPNGWEVMEDGGPSASTMSTIESIASSYATARALDSLGVSQQEYAQALPATQVTSVDLSADGDRTDEDFARLLTVFVALVVIIFTIFLFAANIGGRVTSEKSSRVVELILASVRPLDFLAGKILGNVIFGFVLTVLILAVGAIALSVSGLADTADFSRSILTMLPVLLVAWLLSMLFFGALYAAAGSMVQRTEDLQSTQSPIMLLLITTMYVPLFGWTQTSAGWMQVMSWIPPVSILTAPLTYAAGDFTLAQLLGSFALAAVATAGAVWVAARIYRNSILNNGRKMTWLKALRS</sequence>
<dbReference type="AlphaFoldDB" id="A0A1G9L8X7"/>
<evidence type="ECO:0000259" key="6">
    <source>
        <dbReference type="Pfam" id="PF12698"/>
    </source>
</evidence>
<feature type="domain" description="ABC-2 type transporter transmembrane" evidence="6">
    <location>
        <begin position="28"/>
        <end position="376"/>
    </location>
</feature>
<feature type="transmembrane region" description="Helical" evidence="5">
    <location>
        <begin position="301"/>
        <end position="319"/>
    </location>
</feature>
<evidence type="ECO:0000256" key="5">
    <source>
        <dbReference type="SAM" id="Phobius"/>
    </source>
</evidence>
<dbReference type="STRING" id="38302.SAMN04488535_0064"/>
<dbReference type="Proteomes" id="UP000199350">
    <property type="component" value="Chromosome I"/>
</dbReference>
<feature type="transmembrane region" description="Helical" evidence="5">
    <location>
        <begin position="176"/>
        <end position="197"/>
    </location>
</feature>
<evidence type="ECO:0000256" key="4">
    <source>
        <dbReference type="ARBA" id="ARBA00023136"/>
    </source>
</evidence>
<organism evidence="7 8">
    <name type="scientific">Corynebacterium mycetoides</name>
    <dbReference type="NCBI Taxonomy" id="38302"/>
    <lineage>
        <taxon>Bacteria</taxon>
        <taxon>Bacillati</taxon>
        <taxon>Actinomycetota</taxon>
        <taxon>Actinomycetes</taxon>
        <taxon>Mycobacteriales</taxon>
        <taxon>Corynebacteriaceae</taxon>
        <taxon>Corynebacterium</taxon>
    </lineage>
</organism>
<gene>
    <name evidence="7" type="ORF">SAMN04488535_0064</name>
</gene>
<evidence type="ECO:0000256" key="2">
    <source>
        <dbReference type="ARBA" id="ARBA00022692"/>
    </source>
</evidence>
<keyword evidence="4 5" id="KW-0472">Membrane</keyword>
<feature type="transmembrane region" description="Helical" evidence="5">
    <location>
        <begin position="355"/>
        <end position="379"/>
    </location>
</feature>
<dbReference type="PANTHER" id="PTHR43471:SF3">
    <property type="entry name" value="ABC TRANSPORTER PERMEASE PROTEIN NATB"/>
    <property type="match status" value="1"/>
</dbReference>
<evidence type="ECO:0000313" key="7">
    <source>
        <dbReference type="EMBL" id="SDL58401.1"/>
    </source>
</evidence>
<evidence type="ECO:0000313" key="8">
    <source>
        <dbReference type="Proteomes" id="UP000199350"/>
    </source>
</evidence>
<protein>
    <submittedName>
        <fullName evidence="7">ABC-2 type transport system permease protein</fullName>
    </submittedName>
</protein>
<proteinExistence type="predicted"/>
<dbReference type="RefSeq" id="WP_092147239.1">
    <property type="nucleotide sequence ID" value="NZ_LT629700.1"/>
</dbReference>
<keyword evidence="2 5" id="KW-0812">Transmembrane</keyword>
<keyword evidence="3 5" id="KW-1133">Transmembrane helix</keyword>
<feature type="transmembrane region" description="Helical" evidence="5">
    <location>
        <begin position="264"/>
        <end position="289"/>
    </location>
</feature>
<evidence type="ECO:0000256" key="1">
    <source>
        <dbReference type="ARBA" id="ARBA00004141"/>
    </source>
</evidence>
<keyword evidence="8" id="KW-1185">Reference proteome</keyword>
<name>A0A1G9L8X7_9CORY</name>
<accession>A0A1G9L8X7</accession>
<reference evidence="8" key="1">
    <citation type="submission" date="2016-10" db="EMBL/GenBank/DDBJ databases">
        <authorList>
            <person name="Varghese N."/>
            <person name="Submissions S."/>
        </authorList>
    </citation>
    <scope>NUCLEOTIDE SEQUENCE [LARGE SCALE GENOMIC DNA]</scope>
    <source>
        <strain evidence="8">DSM 20632</strain>
    </source>
</reference>
<dbReference type="EMBL" id="LT629700">
    <property type="protein sequence ID" value="SDL58401.1"/>
    <property type="molecule type" value="Genomic_DNA"/>
</dbReference>
<dbReference type="GO" id="GO:0016020">
    <property type="term" value="C:membrane"/>
    <property type="evidence" value="ECO:0007669"/>
    <property type="project" value="UniProtKB-SubCell"/>
</dbReference>
<dbReference type="OrthoDB" id="3268959at2"/>
<dbReference type="GO" id="GO:0140359">
    <property type="term" value="F:ABC-type transporter activity"/>
    <property type="evidence" value="ECO:0007669"/>
    <property type="project" value="InterPro"/>
</dbReference>
<comment type="subcellular location">
    <subcellularLocation>
        <location evidence="1">Membrane</location>
        <topology evidence="1">Multi-pass membrane protein</topology>
    </subcellularLocation>
</comment>
<evidence type="ECO:0000256" key="3">
    <source>
        <dbReference type="ARBA" id="ARBA00022989"/>
    </source>
</evidence>
<feature type="transmembrane region" description="Helical" evidence="5">
    <location>
        <begin position="30"/>
        <end position="50"/>
    </location>
</feature>